<evidence type="ECO:0000256" key="5">
    <source>
        <dbReference type="ARBA" id="ARBA00022989"/>
    </source>
</evidence>
<dbReference type="InterPro" id="IPR003439">
    <property type="entry name" value="ABC_transporter-like_ATP-bd"/>
</dbReference>
<dbReference type="Pfam" id="PF00005">
    <property type="entry name" value="ABC_tran"/>
    <property type="match status" value="2"/>
</dbReference>
<accession>A0A7W5DWZ5</accession>
<dbReference type="Gene3D" id="3.40.50.300">
    <property type="entry name" value="P-loop containing nucleotide triphosphate hydrolases"/>
    <property type="match status" value="2"/>
</dbReference>
<dbReference type="AlphaFoldDB" id="A0A7W5DWZ5"/>
<evidence type="ECO:0000313" key="11">
    <source>
        <dbReference type="EMBL" id="MBB3205707.1"/>
    </source>
</evidence>
<organism evidence="11 12">
    <name type="scientific">Aporhodopirellula rubra</name>
    <dbReference type="NCBI Taxonomy" id="980271"/>
    <lineage>
        <taxon>Bacteria</taxon>
        <taxon>Pseudomonadati</taxon>
        <taxon>Planctomycetota</taxon>
        <taxon>Planctomycetia</taxon>
        <taxon>Pirellulales</taxon>
        <taxon>Pirellulaceae</taxon>
        <taxon>Aporhodopirellula</taxon>
    </lineage>
</organism>
<keyword evidence="6 8" id="KW-0472">Membrane</keyword>
<dbReference type="PROSITE" id="PS00211">
    <property type="entry name" value="ABC_TRANSPORTER_1"/>
    <property type="match status" value="1"/>
</dbReference>
<dbReference type="GO" id="GO:0005524">
    <property type="term" value="F:ATP binding"/>
    <property type="evidence" value="ECO:0007669"/>
    <property type="project" value="UniProtKB-KW"/>
</dbReference>
<dbReference type="InterPro" id="IPR047817">
    <property type="entry name" value="ABC2_TM_bact-type"/>
</dbReference>
<feature type="transmembrane region" description="Helical" evidence="8">
    <location>
        <begin position="813"/>
        <end position="833"/>
    </location>
</feature>
<keyword evidence="3" id="KW-0547">Nucleotide-binding</keyword>
<feature type="domain" description="ABC transporter" evidence="9">
    <location>
        <begin position="4"/>
        <end position="239"/>
    </location>
</feature>
<feature type="transmembrane region" description="Helical" evidence="8">
    <location>
        <begin position="732"/>
        <end position="754"/>
    </location>
</feature>
<keyword evidence="4" id="KW-0067">ATP-binding</keyword>
<dbReference type="PANTHER" id="PTHR43038:SF4">
    <property type="entry name" value="RIBOSOME-ASSOCIATED ATPASE"/>
    <property type="match status" value="1"/>
</dbReference>
<feature type="transmembrane region" description="Helical" evidence="8">
    <location>
        <begin position="784"/>
        <end position="806"/>
    </location>
</feature>
<dbReference type="CDD" id="cd03230">
    <property type="entry name" value="ABC_DR_subfamily_A"/>
    <property type="match status" value="2"/>
</dbReference>
<dbReference type="RefSeq" id="WP_184303569.1">
    <property type="nucleotide sequence ID" value="NZ_JACHXU010000004.1"/>
</dbReference>
<evidence type="ECO:0000256" key="2">
    <source>
        <dbReference type="ARBA" id="ARBA00022692"/>
    </source>
</evidence>
<feature type="transmembrane region" description="Helical" evidence="8">
    <location>
        <begin position="906"/>
        <end position="924"/>
    </location>
</feature>
<comment type="subcellular location">
    <subcellularLocation>
        <location evidence="1">Membrane</location>
        <topology evidence="1">Multi-pass membrane protein</topology>
    </subcellularLocation>
</comment>
<evidence type="ECO:0000259" key="9">
    <source>
        <dbReference type="PROSITE" id="PS50893"/>
    </source>
</evidence>
<evidence type="ECO:0000256" key="8">
    <source>
        <dbReference type="SAM" id="Phobius"/>
    </source>
</evidence>
<dbReference type="InterPro" id="IPR017871">
    <property type="entry name" value="ABC_transporter-like_CS"/>
</dbReference>
<keyword evidence="12" id="KW-1185">Reference proteome</keyword>
<evidence type="ECO:0000256" key="7">
    <source>
        <dbReference type="SAM" id="MobiDB-lite"/>
    </source>
</evidence>
<dbReference type="Gene3D" id="3.40.1710.10">
    <property type="entry name" value="abc type-2 transporter like domain"/>
    <property type="match status" value="1"/>
</dbReference>
<dbReference type="InterPro" id="IPR047651">
    <property type="entry name" value="ABC2_perm_RbbA"/>
</dbReference>
<keyword evidence="5 8" id="KW-1133">Transmembrane helix</keyword>
<proteinExistence type="predicted"/>
<gene>
    <name evidence="11" type="ORF">FHS27_001511</name>
</gene>
<evidence type="ECO:0000313" key="12">
    <source>
        <dbReference type="Proteomes" id="UP000536179"/>
    </source>
</evidence>
<sequence>MNVAETASVTHRYGKMTALDDVTLKLPAGKMVGLIGPDGVGKSTLIGLIAGAKQIQVGEVCVLDGSMGDSAHRQAVCPRIAYMPQGLGKNLYAELSVAENLHFFGRLFGQSAREREQRIGRLVKATGLDPFRDRPAGKLSGGMKQKLGLCCALIHDPDLLILDEPTTGVDPLSREQFWSLIAEIREQRPGMSVCVSTAYMEEAERFDWLIAMNAGQVLDEGTPSDLRGTQSATLEEAFIRLLPESERGEIEPLVIPPIATSDGPPAIIAKGLTRRFGNFTAVDHVSFEISRGEIFGFLGSNGCGKTTTMKMLTGLLPASEGEARLFGKVVDARSLQTRQRVGYMSQSFSLYEELTVRQNLMLHARLFAISEKQKRVKELATRFGLIEELDQSASSLPLGVRQRLSLAVAILHRPEMLILDEPTSGVDPVARDGFWRLLVDLSRKDNVTIFISTHFMNEAMRCDRISLMHAGKVLACDTPTQLIEARGEESLDRAFVGYIQDAIPPVNSGREGAEQEPKSQEHHSSEVGQKRIEDVIGSQHAVGTETTRSTKRVPRFAFGRLLAYTYRETLEVMRDPIRLGFALGGSVLLMLVLGFGMTTDVEDTRFAVLDQDQTPESRTYVQSFRGSRYFHEQPEITSHSELQSRMVSGDVSLVIEIPPDFGRRLKRGDSPEVSAWVDGAMPFRAETIKGYVEGVHVNYLADLARRAYGSTPSFYYADFESRFQYNPGFESINAMVPSVPAMLLVLIPAILMAVSVAKEKELGSITNFYVTPTNRLEFLLGKQLPYICIAMVNYALLTWMGVYVFGVPLKGSLAVLTIGAIFYVTATTGLGLVTSCFTHSQVAAVFATAIVAMMPTVQFSGMMQPVSTLGGSAQLIGSLWPTTYFMRMSVGAFTKGLGLHDLSGDLWALAAFSPVFVLLSAILLRKQER</sequence>
<dbReference type="InterPro" id="IPR013525">
    <property type="entry name" value="ABC2_TM"/>
</dbReference>
<dbReference type="Pfam" id="PF12698">
    <property type="entry name" value="ABC2_membrane_3"/>
    <property type="match status" value="1"/>
</dbReference>
<protein>
    <submittedName>
        <fullName evidence="11">Ribosome-dependent ATPase</fullName>
    </submittedName>
</protein>
<feature type="domain" description="ABC transmembrane type-2" evidence="10">
    <location>
        <begin position="697"/>
        <end position="927"/>
    </location>
</feature>
<dbReference type="GO" id="GO:0016887">
    <property type="term" value="F:ATP hydrolysis activity"/>
    <property type="evidence" value="ECO:0007669"/>
    <property type="project" value="InterPro"/>
</dbReference>
<dbReference type="InterPro" id="IPR003593">
    <property type="entry name" value="AAA+_ATPase"/>
</dbReference>
<reference evidence="11 12" key="1">
    <citation type="submission" date="2020-08" db="EMBL/GenBank/DDBJ databases">
        <title>Genomic Encyclopedia of Type Strains, Phase III (KMG-III): the genomes of soil and plant-associated and newly described type strains.</title>
        <authorList>
            <person name="Whitman W."/>
        </authorList>
    </citation>
    <scope>NUCLEOTIDE SEQUENCE [LARGE SCALE GENOMIC DNA]</scope>
    <source>
        <strain evidence="11 12">CECT 8075</strain>
    </source>
</reference>
<dbReference type="GO" id="GO:0140359">
    <property type="term" value="F:ABC-type transporter activity"/>
    <property type="evidence" value="ECO:0007669"/>
    <property type="project" value="InterPro"/>
</dbReference>
<feature type="transmembrane region" description="Helical" evidence="8">
    <location>
        <begin position="839"/>
        <end position="857"/>
    </location>
</feature>
<dbReference type="Proteomes" id="UP000536179">
    <property type="component" value="Unassembled WGS sequence"/>
</dbReference>
<keyword evidence="2 8" id="KW-0812">Transmembrane</keyword>
<dbReference type="SMART" id="SM00382">
    <property type="entry name" value="AAA"/>
    <property type="match status" value="2"/>
</dbReference>
<evidence type="ECO:0000256" key="3">
    <source>
        <dbReference type="ARBA" id="ARBA00022741"/>
    </source>
</evidence>
<feature type="domain" description="ABC transporter" evidence="9">
    <location>
        <begin position="267"/>
        <end position="495"/>
    </location>
</feature>
<name>A0A7W5DWZ5_9BACT</name>
<dbReference type="PANTHER" id="PTHR43038">
    <property type="entry name" value="ATP-BINDING CASSETTE, SUB-FAMILY H, MEMBER 1"/>
    <property type="match status" value="1"/>
</dbReference>
<dbReference type="GO" id="GO:0016020">
    <property type="term" value="C:membrane"/>
    <property type="evidence" value="ECO:0007669"/>
    <property type="project" value="UniProtKB-SubCell"/>
</dbReference>
<dbReference type="EMBL" id="JACHXU010000004">
    <property type="protein sequence ID" value="MBB3205707.1"/>
    <property type="molecule type" value="Genomic_DNA"/>
</dbReference>
<evidence type="ECO:0000256" key="6">
    <source>
        <dbReference type="ARBA" id="ARBA00023136"/>
    </source>
</evidence>
<evidence type="ECO:0000256" key="1">
    <source>
        <dbReference type="ARBA" id="ARBA00004141"/>
    </source>
</evidence>
<feature type="compositionally biased region" description="Basic and acidic residues" evidence="7">
    <location>
        <begin position="511"/>
        <end position="531"/>
    </location>
</feature>
<dbReference type="PROSITE" id="PS50893">
    <property type="entry name" value="ABC_TRANSPORTER_2"/>
    <property type="match status" value="2"/>
</dbReference>
<evidence type="ECO:0000256" key="4">
    <source>
        <dbReference type="ARBA" id="ARBA00022840"/>
    </source>
</evidence>
<evidence type="ECO:0000259" key="10">
    <source>
        <dbReference type="PROSITE" id="PS51012"/>
    </source>
</evidence>
<feature type="region of interest" description="Disordered" evidence="7">
    <location>
        <begin position="506"/>
        <end position="531"/>
    </location>
</feature>
<dbReference type="InterPro" id="IPR027417">
    <property type="entry name" value="P-loop_NTPase"/>
</dbReference>
<comment type="caution">
    <text evidence="11">The sequence shown here is derived from an EMBL/GenBank/DDBJ whole genome shotgun (WGS) entry which is preliminary data.</text>
</comment>
<dbReference type="PROSITE" id="PS51012">
    <property type="entry name" value="ABC_TM2"/>
    <property type="match status" value="1"/>
</dbReference>
<dbReference type="NCBIfam" id="NF033858">
    <property type="entry name" value="ABC2_perm_RbbA"/>
    <property type="match status" value="1"/>
</dbReference>
<dbReference type="SUPFAM" id="SSF52540">
    <property type="entry name" value="P-loop containing nucleoside triphosphate hydrolases"/>
    <property type="match status" value="2"/>
</dbReference>